<dbReference type="GeneID" id="83219152"/>
<evidence type="ECO:0000313" key="1">
    <source>
        <dbReference type="EMBL" id="KAJ8652607.1"/>
    </source>
</evidence>
<keyword evidence="2" id="KW-1185">Reference proteome</keyword>
<organism evidence="1 2">
    <name type="scientific">Lichtheimia ornata</name>
    <dbReference type="NCBI Taxonomy" id="688661"/>
    <lineage>
        <taxon>Eukaryota</taxon>
        <taxon>Fungi</taxon>
        <taxon>Fungi incertae sedis</taxon>
        <taxon>Mucoromycota</taxon>
        <taxon>Mucoromycotina</taxon>
        <taxon>Mucoromycetes</taxon>
        <taxon>Mucorales</taxon>
        <taxon>Lichtheimiaceae</taxon>
        <taxon>Lichtheimia</taxon>
    </lineage>
</organism>
<comment type="caution">
    <text evidence="1">The sequence shown here is derived from an EMBL/GenBank/DDBJ whole genome shotgun (WGS) entry which is preliminary data.</text>
</comment>
<dbReference type="AlphaFoldDB" id="A0AAD7UTZ7"/>
<sequence length="76" mass="8227">MADGQTPATSGLTDPNLKRQVEEYFEMVGDAAAKHIKEECDKECNPAGPDGFDGCYKWCIIDTAPTIGVPPPPSDW</sequence>
<dbReference type="Proteomes" id="UP001234581">
    <property type="component" value="Unassembled WGS sequence"/>
</dbReference>
<dbReference type="RefSeq" id="XP_058337521.1">
    <property type="nucleotide sequence ID" value="XM_058491716.1"/>
</dbReference>
<name>A0AAD7UTZ7_9FUNG</name>
<accession>A0AAD7UTZ7</accession>
<protein>
    <submittedName>
        <fullName evidence="1">Uncharacterized protein</fullName>
    </submittedName>
</protein>
<gene>
    <name evidence="1" type="ORF">O0I10_011753</name>
</gene>
<reference evidence="1 2" key="1">
    <citation type="submission" date="2023-03" db="EMBL/GenBank/DDBJ databases">
        <title>Genome sequence of Lichtheimia ornata CBS 291.66.</title>
        <authorList>
            <person name="Mohabir J.T."/>
            <person name="Shea T.P."/>
            <person name="Kurbessoian T."/>
            <person name="Berby B."/>
            <person name="Fontaine J."/>
            <person name="Livny J."/>
            <person name="Gnirke A."/>
            <person name="Stajich J.E."/>
            <person name="Cuomo C.A."/>
        </authorList>
    </citation>
    <scope>NUCLEOTIDE SEQUENCE [LARGE SCALE GENOMIC DNA]</scope>
    <source>
        <strain evidence="1">CBS 291.66</strain>
    </source>
</reference>
<dbReference type="EMBL" id="JARTCD010000099">
    <property type="protein sequence ID" value="KAJ8652607.1"/>
    <property type="molecule type" value="Genomic_DNA"/>
</dbReference>
<proteinExistence type="predicted"/>
<evidence type="ECO:0000313" key="2">
    <source>
        <dbReference type="Proteomes" id="UP001234581"/>
    </source>
</evidence>